<evidence type="ECO:0000256" key="3">
    <source>
        <dbReference type="ARBA" id="ARBA00023163"/>
    </source>
</evidence>
<dbReference type="InterPro" id="IPR011006">
    <property type="entry name" value="CheY-like_superfamily"/>
</dbReference>
<gene>
    <name evidence="6" type="ORF">GCM10007874_40040</name>
</gene>
<dbReference type="InterPro" id="IPR050595">
    <property type="entry name" value="Bact_response_regulator"/>
</dbReference>
<feature type="modified residue" description="4-aspartylphosphate" evidence="4">
    <location>
        <position position="42"/>
    </location>
</feature>
<dbReference type="Proteomes" id="UP001156882">
    <property type="component" value="Unassembled WGS sequence"/>
</dbReference>
<dbReference type="PANTHER" id="PTHR44591">
    <property type="entry name" value="STRESS RESPONSE REGULATOR PROTEIN 1"/>
    <property type="match status" value="1"/>
</dbReference>
<evidence type="ECO:0000259" key="5">
    <source>
        <dbReference type="PROSITE" id="PS50110"/>
    </source>
</evidence>
<evidence type="ECO:0000256" key="1">
    <source>
        <dbReference type="ARBA" id="ARBA00022553"/>
    </source>
</evidence>
<comment type="caution">
    <text evidence="6">The sequence shown here is derived from an EMBL/GenBank/DDBJ whole genome shotgun (WGS) entry which is preliminary data.</text>
</comment>
<keyword evidence="1 4" id="KW-0597">Phosphoprotein</keyword>
<proteinExistence type="predicted"/>
<evidence type="ECO:0000256" key="4">
    <source>
        <dbReference type="PROSITE-ProRule" id="PRU00169"/>
    </source>
</evidence>
<evidence type="ECO:0000313" key="7">
    <source>
        <dbReference type="Proteomes" id="UP001156882"/>
    </source>
</evidence>
<dbReference type="InterPro" id="IPR001789">
    <property type="entry name" value="Sig_transdc_resp-reg_receiver"/>
</dbReference>
<dbReference type="SMART" id="SM00448">
    <property type="entry name" value="REC"/>
    <property type="match status" value="1"/>
</dbReference>
<protein>
    <recommendedName>
        <fullName evidence="5">Response regulatory domain-containing protein</fullName>
    </recommendedName>
</protein>
<dbReference type="PANTHER" id="PTHR44591:SF3">
    <property type="entry name" value="RESPONSE REGULATORY DOMAIN-CONTAINING PROTEIN"/>
    <property type="match status" value="1"/>
</dbReference>
<feature type="domain" description="Response regulatory" evidence="5">
    <location>
        <begin position="1"/>
        <end position="105"/>
    </location>
</feature>
<accession>A0ABQ6CKV8</accession>
<name>A0ABQ6CKV8_9HYPH</name>
<reference evidence="7" key="1">
    <citation type="journal article" date="2019" name="Int. J. Syst. Evol. Microbiol.">
        <title>The Global Catalogue of Microorganisms (GCM) 10K type strain sequencing project: providing services to taxonomists for standard genome sequencing and annotation.</title>
        <authorList>
            <consortium name="The Broad Institute Genomics Platform"/>
            <consortium name="The Broad Institute Genome Sequencing Center for Infectious Disease"/>
            <person name="Wu L."/>
            <person name="Ma J."/>
        </authorList>
    </citation>
    <scope>NUCLEOTIDE SEQUENCE [LARGE SCALE GENOMIC DNA]</scope>
    <source>
        <strain evidence="7">NBRC 101365</strain>
    </source>
</reference>
<dbReference type="Pfam" id="PF00072">
    <property type="entry name" value="Response_reg"/>
    <property type="match status" value="1"/>
</dbReference>
<keyword evidence="3" id="KW-0804">Transcription</keyword>
<keyword evidence="2" id="KW-0805">Transcription regulation</keyword>
<keyword evidence="7" id="KW-1185">Reference proteome</keyword>
<dbReference type="Gene3D" id="3.40.50.2300">
    <property type="match status" value="1"/>
</dbReference>
<evidence type="ECO:0000313" key="6">
    <source>
        <dbReference type="EMBL" id="GLS20987.1"/>
    </source>
</evidence>
<organism evidence="6 7">
    <name type="scientific">Labrys miyagiensis</name>
    <dbReference type="NCBI Taxonomy" id="346912"/>
    <lineage>
        <taxon>Bacteria</taxon>
        <taxon>Pseudomonadati</taxon>
        <taxon>Pseudomonadota</taxon>
        <taxon>Alphaproteobacteria</taxon>
        <taxon>Hyphomicrobiales</taxon>
        <taxon>Xanthobacteraceae</taxon>
        <taxon>Labrys</taxon>
    </lineage>
</organism>
<dbReference type="PROSITE" id="PS50110">
    <property type="entry name" value="RESPONSE_REGULATORY"/>
    <property type="match status" value="1"/>
</dbReference>
<sequence length="107" mass="11985">MIRTVVAEFLSENGLKMVEAENAERALALLDRCSDVKLLFTDINMPGDMDGLALAKEVHRRWPEMLVMLTSGRGGVPKSAMPAGGEFVAKPYDFENLVERIRKILRH</sequence>
<dbReference type="SUPFAM" id="SSF52172">
    <property type="entry name" value="CheY-like"/>
    <property type="match status" value="1"/>
</dbReference>
<evidence type="ECO:0000256" key="2">
    <source>
        <dbReference type="ARBA" id="ARBA00023015"/>
    </source>
</evidence>
<dbReference type="EMBL" id="BSPC01000038">
    <property type="protein sequence ID" value="GLS20987.1"/>
    <property type="molecule type" value="Genomic_DNA"/>
</dbReference>